<keyword evidence="11" id="KW-1185">Reference proteome</keyword>
<evidence type="ECO:0000313" key="10">
    <source>
        <dbReference type="EMBL" id="KAJ6639482.1"/>
    </source>
</evidence>
<dbReference type="GO" id="GO:0000976">
    <property type="term" value="F:transcription cis-regulatory region binding"/>
    <property type="evidence" value="ECO:0007669"/>
    <property type="project" value="TreeGrafter"/>
</dbReference>
<dbReference type="InterPro" id="IPR030456">
    <property type="entry name" value="TF_fork_head_CS_2"/>
</dbReference>
<keyword evidence="2" id="KW-0217">Developmental protein</keyword>
<dbReference type="InterPro" id="IPR049624">
    <property type="entry name" value="FOXN1_4"/>
</dbReference>
<feature type="region of interest" description="Disordered" evidence="8">
    <location>
        <begin position="437"/>
        <end position="490"/>
    </location>
</feature>
<evidence type="ECO:0000256" key="4">
    <source>
        <dbReference type="ARBA" id="ARBA00023125"/>
    </source>
</evidence>
<sequence length="578" mass="64478">MNQFEEISTGFHDIFLNKFADSSGPILDFYVSDSMQDMLDIDIRTEVATVVGGVSEFTSLMNDLPSLDLESNSNDGDILWSFGQKFPTTNDIYADVGACINPNSVHTTTPVGTSMLISPKAQLNLNTHNYHSNNSPLPSPKEKKSHLTFSPNTIKVPIVQENKKQSLLCQPQRTNVEAIKKDLTDDMREEKVVKQLTHSMTVNGQTNGHNTIKLAAGIGGLSFANSHMYAKLKQNNSKIVANGNITHLKRDSSPLNNSSNMISNISSLNCHSNTQKIFPRSINVQNSKSTQHILPSNSLSHHNGVAKQMKPKTTGQEFPKPAYSYSCLIAMALKNSRAGSLPVSEIYSFMCEHFPYFKTAPNGWKNSVRHNLSLNKCFEKIEKPVTNGGQRKGCLWAMNPSKITKMDEEIQKWSRKDPIAIRKAMVFPDNLELLEKGEMKHGSTGDSEGENEVGDEDTETNTDSEQDATELDDAIQNTTEPDSCDEDDRPQLEYDIEVTDLYDDIDLSDANQKDLLSSEVLHPSKRARLDINYSIGPAGTFPTLNGSQQPQQNRRKMTLVNRIVRSMDNLTNTFWLRV</sequence>
<evidence type="ECO:0000256" key="6">
    <source>
        <dbReference type="ARBA" id="ARBA00023242"/>
    </source>
</evidence>
<feature type="compositionally biased region" description="Acidic residues" evidence="8">
    <location>
        <begin position="447"/>
        <end position="473"/>
    </location>
</feature>
<dbReference type="Pfam" id="PF00250">
    <property type="entry name" value="Forkhead"/>
    <property type="match status" value="1"/>
</dbReference>
<keyword evidence="6 7" id="KW-0539">Nucleus</keyword>
<reference evidence="10" key="1">
    <citation type="submission" date="2022-07" db="EMBL/GenBank/DDBJ databases">
        <authorList>
            <person name="Trinca V."/>
            <person name="Uliana J.V.C."/>
            <person name="Torres T.T."/>
            <person name="Ward R.J."/>
            <person name="Monesi N."/>
        </authorList>
    </citation>
    <scope>NUCLEOTIDE SEQUENCE</scope>
    <source>
        <strain evidence="10">HSMRA1968</strain>
        <tissue evidence="10">Whole embryos</tissue>
    </source>
</reference>
<keyword evidence="3" id="KW-0805">Transcription regulation</keyword>
<feature type="DNA-binding region" description="Fork-head" evidence="7">
    <location>
        <begin position="320"/>
        <end position="417"/>
    </location>
</feature>
<gene>
    <name evidence="10" type="primary">foxn4</name>
    <name evidence="10" type="ORF">Bhyg_12227</name>
</gene>
<dbReference type="InterPro" id="IPR036388">
    <property type="entry name" value="WH-like_DNA-bd_sf"/>
</dbReference>
<dbReference type="GO" id="GO:0000981">
    <property type="term" value="F:DNA-binding transcription factor activity, RNA polymerase II-specific"/>
    <property type="evidence" value="ECO:0007669"/>
    <property type="project" value="TreeGrafter"/>
</dbReference>
<evidence type="ECO:0000259" key="9">
    <source>
        <dbReference type="PROSITE" id="PS50039"/>
    </source>
</evidence>
<evidence type="ECO:0000313" key="11">
    <source>
        <dbReference type="Proteomes" id="UP001151699"/>
    </source>
</evidence>
<dbReference type="Gene3D" id="1.10.10.10">
    <property type="entry name" value="Winged helix-like DNA-binding domain superfamily/Winged helix DNA-binding domain"/>
    <property type="match status" value="1"/>
</dbReference>
<evidence type="ECO:0000256" key="2">
    <source>
        <dbReference type="ARBA" id="ARBA00022473"/>
    </source>
</evidence>
<dbReference type="PROSITE" id="PS50039">
    <property type="entry name" value="FORK_HEAD_3"/>
    <property type="match status" value="1"/>
</dbReference>
<dbReference type="SUPFAM" id="SSF46785">
    <property type="entry name" value="Winged helix' DNA-binding domain"/>
    <property type="match status" value="1"/>
</dbReference>
<keyword evidence="5" id="KW-0804">Transcription</keyword>
<dbReference type="CDD" id="cd20030">
    <property type="entry name" value="FH_FOXN1-like"/>
    <property type="match status" value="1"/>
</dbReference>
<comment type="caution">
    <text evidence="10">The sequence shown here is derived from an EMBL/GenBank/DDBJ whole genome shotgun (WGS) entry which is preliminary data.</text>
</comment>
<dbReference type="Proteomes" id="UP001151699">
    <property type="component" value="Chromosome X"/>
</dbReference>
<dbReference type="InterPro" id="IPR036390">
    <property type="entry name" value="WH_DNA-bd_sf"/>
</dbReference>
<dbReference type="SMART" id="SM00339">
    <property type="entry name" value="FH"/>
    <property type="match status" value="1"/>
</dbReference>
<accession>A0A9Q0S085</accession>
<dbReference type="OrthoDB" id="10070006at2759"/>
<dbReference type="PANTHER" id="PTHR46721">
    <property type="entry name" value="FORKHEAD BOX PROTEIN N1"/>
    <property type="match status" value="1"/>
</dbReference>
<organism evidence="10 11">
    <name type="scientific">Pseudolycoriella hygida</name>
    <dbReference type="NCBI Taxonomy" id="35572"/>
    <lineage>
        <taxon>Eukaryota</taxon>
        <taxon>Metazoa</taxon>
        <taxon>Ecdysozoa</taxon>
        <taxon>Arthropoda</taxon>
        <taxon>Hexapoda</taxon>
        <taxon>Insecta</taxon>
        <taxon>Pterygota</taxon>
        <taxon>Neoptera</taxon>
        <taxon>Endopterygota</taxon>
        <taxon>Diptera</taxon>
        <taxon>Nematocera</taxon>
        <taxon>Sciaroidea</taxon>
        <taxon>Sciaridae</taxon>
        <taxon>Pseudolycoriella</taxon>
    </lineage>
</organism>
<dbReference type="PRINTS" id="PR00053">
    <property type="entry name" value="FORKHEAD"/>
</dbReference>
<feature type="domain" description="Fork-head" evidence="9">
    <location>
        <begin position="320"/>
        <end position="417"/>
    </location>
</feature>
<name>A0A9Q0S085_9DIPT</name>
<dbReference type="EMBL" id="WJQU01000003">
    <property type="protein sequence ID" value="KAJ6639482.1"/>
    <property type="molecule type" value="Genomic_DNA"/>
</dbReference>
<dbReference type="InterPro" id="IPR001766">
    <property type="entry name" value="Fork_head_dom"/>
</dbReference>
<evidence type="ECO:0000256" key="7">
    <source>
        <dbReference type="PROSITE-ProRule" id="PRU00089"/>
    </source>
</evidence>
<dbReference type="GO" id="GO:0005634">
    <property type="term" value="C:nucleus"/>
    <property type="evidence" value="ECO:0007669"/>
    <property type="project" value="UniProtKB-SubCell"/>
</dbReference>
<evidence type="ECO:0000256" key="3">
    <source>
        <dbReference type="ARBA" id="ARBA00023015"/>
    </source>
</evidence>
<dbReference type="AlphaFoldDB" id="A0A9Q0S085"/>
<evidence type="ECO:0000256" key="5">
    <source>
        <dbReference type="ARBA" id="ARBA00023163"/>
    </source>
</evidence>
<proteinExistence type="predicted"/>
<evidence type="ECO:0000256" key="8">
    <source>
        <dbReference type="SAM" id="MobiDB-lite"/>
    </source>
</evidence>
<protein>
    <submittedName>
        <fullName evidence="10">Forkhead box protein N4</fullName>
    </submittedName>
</protein>
<dbReference type="FunFam" id="1.10.10.10:FF:000122">
    <property type="entry name" value="Forkhead box protein N1"/>
    <property type="match status" value="1"/>
</dbReference>
<feature type="non-terminal residue" evidence="10">
    <location>
        <position position="1"/>
    </location>
</feature>
<dbReference type="PROSITE" id="PS00658">
    <property type="entry name" value="FORK_HEAD_2"/>
    <property type="match status" value="1"/>
</dbReference>
<evidence type="ECO:0000256" key="1">
    <source>
        <dbReference type="ARBA" id="ARBA00004123"/>
    </source>
</evidence>
<dbReference type="PANTHER" id="PTHR46721:SF3">
    <property type="entry name" value="FORKHEAD BOX N1"/>
    <property type="match status" value="1"/>
</dbReference>
<comment type="subcellular location">
    <subcellularLocation>
        <location evidence="1 7">Nucleus</location>
    </subcellularLocation>
</comment>
<keyword evidence="4 7" id="KW-0238">DNA-binding</keyword>